<name>A0A8H6YMM5_9AGAR</name>
<keyword evidence="1" id="KW-0812">Transmembrane</keyword>
<keyword evidence="1" id="KW-0472">Membrane</keyword>
<organism evidence="3 4">
    <name type="scientific">Mycena sanguinolenta</name>
    <dbReference type="NCBI Taxonomy" id="230812"/>
    <lineage>
        <taxon>Eukaryota</taxon>
        <taxon>Fungi</taxon>
        <taxon>Dikarya</taxon>
        <taxon>Basidiomycota</taxon>
        <taxon>Agaricomycotina</taxon>
        <taxon>Agaricomycetes</taxon>
        <taxon>Agaricomycetidae</taxon>
        <taxon>Agaricales</taxon>
        <taxon>Marasmiineae</taxon>
        <taxon>Mycenaceae</taxon>
        <taxon>Mycena</taxon>
    </lineage>
</organism>
<reference evidence="3" key="1">
    <citation type="submission" date="2020-05" db="EMBL/GenBank/DDBJ databases">
        <title>Mycena genomes resolve the evolution of fungal bioluminescence.</title>
        <authorList>
            <person name="Tsai I.J."/>
        </authorList>
    </citation>
    <scope>NUCLEOTIDE SEQUENCE</scope>
    <source>
        <strain evidence="3">160909Yilan</strain>
    </source>
</reference>
<feature type="transmembrane region" description="Helical" evidence="1">
    <location>
        <begin position="410"/>
        <end position="431"/>
    </location>
</feature>
<dbReference type="InterPro" id="IPR041457">
    <property type="entry name" value="CxC2_KDZ-assoc"/>
</dbReference>
<dbReference type="OrthoDB" id="2974258at2759"/>
<dbReference type="InterPro" id="IPR040521">
    <property type="entry name" value="KDZ"/>
</dbReference>
<protein>
    <submittedName>
        <fullName evidence="3">CxC2 domain-containing protein</fullName>
    </submittedName>
</protein>
<feature type="domain" description="CxC2-like cysteine cluster KDZ transposase-associated" evidence="2">
    <location>
        <begin position="173"/>
        <end position="254"/>
    </location>
</feature>
<dbReference type="Pfam" id="PF18758">
    <property type="entry name" value="KDZ"/>
    <property type="match status" value="1"/>
</dbReference>
<dbReference type="Proteomes" id="UP000623467">
    <property type="component" value="Unassembled WGS sequence"/>
</dbReference>
<gene>
    <name evidence="3" type="ORF">MSAN_01141300</name>
</gene>
<keyword evidence="1" id="KW-1133">Transmembrane helix</keyword>
<dbReference type="EMBL" id="JACAZH010000008">
    <property type="protein sequence ID" value="KAF7361099.1"/>
    <property type="molecule type" value="Genomic_DNA"/>
</dbReference>
<proteinExistence type="predicted"/>
<sequence>MHIHDPHVTSLVSVSANGRHTTETTRIVSSVLSGVPAYIQEDVNTSAVVESWDFSYDLGDTSLLGEVQETAAMGVVLKSKRKVYENSDYPMLTWAQHQDEYLDEMLRLEGRGYAAIYSTCGGCGEANPVFRCEHQTCYGPSLYCQKCVVERHTCLPTHWIEEWNGQFFECHELKSLGLVIQLGHPVGYGYPNPVKAHKNSVVIDVTGVHNVEVNFCHCDGKLEKRQQLMRVCWWPATTRDPQMCATFTVDRHCAFRHIVRQYRTTVMMKRAGRGHDPTGGNQSPEGWDKIDWKSMPEDLCYKYFLFLAQDCNFRLVNRDVSSSGKDPILGDGYGYFVNNEKYAEFLRGHVSEEEISSCSGFRALFLANRKHVKGLCTTGVGGVTCARHNMWRPNGIGDLQLGERFCNMDFILFSALLSIIIVYLILSYDIACQYYKNFWTRMSQLPSSMHLLLDPKNVWFKVPNFHLPPHKVACHSAFLFHYMWGAGRTHGKTVEQNWEFSNGAVASTKVMGVGTQHATLEDLFGFHNWRQTVSWRRIFPKRMVENVTEGQIHRNAFEAFDAALRQTEPAMAESWKKWVETWDSRQHFNGTESPFELKEKGMTMREIRLKLAKEELLRSGEEEEVEQEETPSTFILMGLQIEESQRYLVVDVKAVANPTDAQTVDFMKRRGVLLKRIRAFRKMQRTYMPNLRRYLTPTQRAMLDSETDREAEGVRLFMPSDIVEVSKREKACAVGLPEVEAELRMGEAREALHSLRQALRARTMTNQFCLRHCTGQRMLMRGQGVLHQINLNRIWASG</sequence>
<accession>A0A8H6YMM5</accession>
<dbReference type="Pfam" id="PF18803">
    <property type="entry name" value="CxC2"/>
    <property type="match status" value="1"/>
</dbReference>
<evidence type="ECO:0000313" key="3">
    <source>
        <dbReference type="EMBL" id="KAF7361099.1"/>
    </source>
</evidence>
<keyword evidence="4" id="KW-1185">Reference proteome</keyword>
<evidence type="ECO:0000256" key="1">
    <source>
        <dbReference type="SAM" id="Phobius"/>
    </source>
</evidence>
<dbReference type="AlphaFoldDB" id="A0A8H6YMM5"/>
<evidence type="ECO:0000313" key="4">
    <source>
        <dbReference type="Proteomes" id="UP000623467"/>
    </source>
</evidence>
<comment type="caution">
    <text evidence="3">The sequence shown here is derived from an EMBL/GenBank/DDBJ whole genome shotgun (WGS) entry which is preliminary data.</text>
</comment>
<evidence type="ECO:0000259" key="2">
    <source>
        <dbReference type="Pfam" id="PF18803"/>
    </source>
</evidence>